<gene>
    <name evidence="8" type="ORF">SAMN05421879_10498</name>
</gene>
<comment type="subcellular location">
    <subcellularLocation>
        <location evidence="1">Cell membrane</location>
        <topology evidence="1">Multi-pass membrane protein</topology>
    </subcellularLocation>
</comment>
<feature type="transmembrane region" description="Helical" evidence="6">
    <location>
        <begin position="59"/>
        <end position="80"/>
    </location>
</feature>
<dbReference type="GO" id="GO:0005886">
    <property type="term" value="C:plasma membrane"/>
    <property type="evidence" value="ECO:0007669"/>
    <property type="project" value="UniProtKB-SubCell"/>
</dbReference>
<dbReference type="InterPro" id="IPR011701">
    <property type="entry name" value="MFS"/>
</dbReference>
<evidence type="ECO:0000256" key="5">
    <source>
        <dbReference type="SAM" id="MobiDB-lite"/>
    </source>
</evidence>
<dbReference type="Proteomes" id="UP000219688">
    <property type="component" value="Unassembled WGS sequence"/>
</dbReference>
<keyword evidence="2 6" id="KW-0812">Transmembrane</keyword>
<feature type="transmembrane region" description="Helical" evidence="6">
    <location>
        <begin position="178"/>
        <end position="196"/>
    </location>
</feature>
<feature type="transmembrane region" description="Helical" evidence="6">
    <location>
        <begin position="240"/>
        <end position="260"/>
    </location>
</feature>
<proteinExistence type="predicted"/>
<dbReference type="RefSeq" id="WP_097187744.1">
    <property type="nucleotide sequence ID" value="NZ_OBQK01000004.1"/>
</dbReference>
<feature type="transmembrane region" description="Helical" evidence="6">
    <location>
        <begin position="92"/>
        <end position="111"/>
    </location>
</feature>
<evidence type="ECO:0000256" key="6">
    <source>
        <dbReference type="SAM" id="Phobius"/>
    </source>
</evidence>
<protein>
    <submittedName>
        <fullName evidence="8">Predicted arabinose efflux permease, MFS family</fullName>
    </submittedName>
</protein>
<evidence type="ECO:0000256" key="3">
    <source>
        <dbReference type="ARBA" id="ARBA00022989"/>
    </source>
</evidence>
<feature type="transmembrane region" description="Helical" evidence="6">
    <location>
        <begin position="217"/>
        <end position="234"/>
    </location>
</feature>
<keyword evidence="3 6" id="KW-1133">Transmembrane helix</keyword>
<evidence type="ECO:0000313" key="9">
    <source>
        <dbReference type="Proteomes" id="UP000219688"/>
    </source>
</evidence>
<evidence type="ECO:0000313" key="8">
    <source>
        <dbReference type="EMBL" id="SOC54992.1"/>
    </source>
</evidence>
<feature type="transmembrane region" description="Helical" evidence="6">
    <location>
        <begin position="29"/>
        <end position="53"/>
    </location>
</feature>
<feature type="transmembrane region" description="Helical" evidence="6">
    <location>
        <begin position="363"/>
        <end position="381"/>
    </location>
</feature>
<dbReference type="PANTHER" id="PTHR23501:SF154">
    <property type="entry name" value="MULTIDRUG-EFFLUX TRANSPORTER RV1634-RELATED"/>
    <property type="match status" value="1"/>
</dbReference>
<evidence type="ECO:0000259" key="7">
    <source>
        <dbReference type="PROSITE" id="PS50850"/>
    </source>
</evidence>
<dbReference type="GO" id="GO:0022857">
    <property type="term" value="F:transmembrane transporter activity"/>
    <property type="evidence" value="ECO:0007669"/>
    <property type="project" value="InterPro"/>
</dbReference>
<feature type="transmembrane region" description="Helical" evidence="6">
    <location>
        <begin position="337"/>
        <end position="357"/>
    </location>
</feature>
<dbReference type="PANTHER" id="PTHR23501">
    <property type="entry name" value="MAJOR FACILITATOR SUPERFAMILY"/>
    <property type="match status" value="1"/>
</dbReference>
<feature type="domain" description="Major facilitator superfamily (MFS) profile" evidence="7">
    <location>
        <begin position="25"/>
        <end position="456"/>
    </location>
</feature>
<dbReference type="SUPFAM" id="SSF103473">
    <property type="entry name" value="MFS general substrate transporter"/>
    <property type="match status" value="1"/>
</dbReference>
<evidence type="ECO:0000256" key="2">
    <source>
        <dbReference type="ARBA" id="ARBA00022692"/>
    </source>
</evidence>
<dbReference type="EMBL" id="OBQK01000004">
    <property type="protein sequence ID" value="SOC54992.1"/>
    <property type="molecule type" value="Genomic_DNA"/>
</dbReference>
<feature type="transmembrane region" description="Helical" evidence="6">
    <location>
        <begin position="432"/>
        <end position="453"/>
    </location>
</feature>
<reference evidence="9" key="1">
    <citation type="submission" date="2017-08" db="EMBL/GenBank/DDBJ databases">
        <authorList>
            <person name="Varghese N."/>
            <person name="Submissions S."/>
        </authorList>
    </citation>
    <scope>NUCLEOTIDE SEQUENCE [LARGE SCALE GENOMIC DNA]</scope>
    <source>
        <strain evidence="9">USBA17B2</strain>
    </source>
</reference>
<feature type="region of interest" description="Disordered" evidence="5">
    <location>
        <begin position="456"/>
        <end position="475"/>
    </location>
</feature>
<dbReference type="PROSITE" id="PS50850">
    <property type="entry name" value="MFS"/>
    <property type="match status" value="1"/>
</dbReference>
<keyword evidence="9" id="KW-1185">Reference proteome</keyword>
<dbReference type="InterPro" id="IPR020846">
    <property type="entry name" value="MFS_dom"/>
</dbReference>
<dbReference type="Pfam" id="PF07690">
    <property type="entry name" value="MFS_1"/>
    <property type="match status" value="1"/>
</dbReference>
<feature type="transmembrane region" description="Helical" evidence="6">
    <location>
        <begin position="150"/>
        <end position="172"/>
    </location>
</feature>
<feature type="transmembrane region" description="Helical" evidence="6">
    <location>
        <begin position="117"/>
        <end position="138"/>
    </location>
</feature>
<dbReference type="AlphaFoldDB" id="A0A285VLN8"/>
<feature type="transmembrane region" description="Helical" evidence="6">
    <location>
        <begin position="402"/>
        <end position="426"/>
    </location>
</feature>
<evidence type="ECO:0000256" key="1">
    <source>
        <dbReference type="ARBA" id="ARBA00004651"/>
    </source>
</evidence>
<feature type="transmembrane region" description="Helical" evidence="6">
    <location>
        <begin position="304"/>
        <end position="325"/>
    </location>
</feature>
<feature type="compositionally biased region" description="Gly residues" evidence="5">
    <location>
        <begin position="464"/>
        <end position="475"/>
    </location>
</feature>
<dbReference type="InterPro" id="IPR036259">
    <property type="entry name" value="MFS_trans_sf"/>
</dbReference>
<dbReference type="Gene3D" id="1.20.1250.20">
    <property type="entry name" value="MFS general substrate transporter like domains"/>
    <property type="match status" value="1"/>
</dbReference>
<evidence type="ECO:0000256" key="4">
    <source>
        <dbReference type="ARBA" id="ARBA00023136"/>
    </source>
</evidence>
<sequence length="475" mass="48228">MAVSARPDTDEVVAAPTSIFAPGLRSASVGAAGLIALFALEYIAVTAAMPTVATALDGYALYNLAFGATVAASVVGMVVGGWWSDRGGPRPVVVAGSFLFAAGLVVAGLAPTMEVLVLGRALQGLGSGLSIVAVYVVIAQRIPDHLRPAVFSLLAAAWVVPGLAGPLLTGLVVEHLSWRWVFLGVAPFVLLSLLLFRRALRATEAGAESPYLRPATIAWAVAAALSVGVLNLAGERIEGVEWAVGGVAVVLLVMAGLRLLPSGTLLLRRGLPSVVGVRAALGGSFVAAEAYLPLMLRDEHGYSPAQAGAVLAAASVAWASGSWVQGRLPATADRYRVMLLGVVVFTVLMSLMGLTVWGGGPGWLVIALYGLSTFGVGLAYPTTTLLTMRLSPEAEIGRNSSALAVGEALSSAVGLAVAGVVFGLYYATQPHAAFVGTMAVAVGVGALSVLSAARARTPEPRGPGLRGAVGVGPDA</sequence>
<keyword evidence="4 6" id="KW-0472">Membrane</keyword>
<accession>A0A285VLN8</accession>
<organism evidence="8 9">
    <name type="scientific">Ornithinimicrobium cerasi</name>
    <dbReference type="NCBI Taxonomy" id="2248773"/>
    <lineage>
        <taxon>Bacteria</taxon>
        <taxon>Bacillati</taxon>
        <taxon>Actinomycetota</taxon>
        <taxon>Actinomycetes</taxon>
        <taxon>Micrococcales</taxon>
        <taxon>Ornithinimicrobiaceae</taxon>
        <taxon>Ornithinimicrobium</taxon>
    </lineage>
</organism>
<dbReference type="Gene3D" id="1.20.1720.10">
    <property type="entry name" value="Multidrug resistance protein D"/>
    <property type="match status" value="1"/>
</dbReference>
<name>A0A285VLN8_9MICO</name>